<proteinExistence type="predicted"/>
<sequence>MTSGVGDRLLDSLRELQVATTWAVVTEETGSGSTWQLAGPTWQATVVVEPRSWLGSTFQARDPVTGRSATYDIDTDLYDISLDDQREFAEEIERDIVEFLGSLRAKAVLRGNDGSKFVLVFPGAFHGQRAHLRGSCRRSGGR</sequence>
<dbReference type="RefSeq" id="WP_162831038.1">
    <property type="nucleotide sequence ID" value="NZ_CP091196.1"/>
</dbReference>
<protein>
    <submittedName>
        <fullName evidence="1">Uncharacterized protein</fullName>
    </submittedName>
</protein>
<evidence type="ECO:0000313" key="1">
    <source>
        <dbReference type="EMBL" id="UQS25389.1"/>
    </source>
</evidence>
<reference evidence="1" key="1">
    <citation type="submission" date="2022-01" db="EMBL/GenBank/DDBJ databases">
        <title>PSI-footprinting approach for the identification of protein synthesis inhibitor producers.</title>
        <authorList>
            <person name="Handel F."/>
            <person name="Kulik A."/>
            <person name="Wex K.W."/>
            <person name="Berscheid A."/>
            <person name="Saur J.S."/>
            <person name="Winkler A."/>
            <person name="Wibberg D."/>
            <person name="Kalinowski J."/>
            <person name="Broetz-Oesterhelt H."/>
            <person name="Mast Y."/>
        </authorList>
    </citation>
    <scope>NUCLEOTIDE SEQUENCE</scope>
    <source>
        <strain evidence="1">KNN 49.3e</strain>
    </source>
</reference>
<name>A0ABY4NZ69_9PSEU</name>
<keyword evidence="2" id="KW-1185">Reference proteome</keyword>
<dbReference type="Proteomes" id="UP000830158">
    <property type="component" value="Chromosome"/>
</dbReference>
<evidence type="ECO:0000313" key="2">
    <source>
        <dbReference type="Proteomes" id="UP000830158"/>
    </source>
</evidence>
<organism evidence="1 2">
    <name type="scientific">Amycolatopsis thermalba</name>
    <dbReference type="NCBI Taxonomy" id="944492"/>
    <lineage>
        <taxon>Bacteria</taxon>
        <taxon>Bacillati</taxon>
        <taxon>Actinomycetota</taxon>
        <taxon>Actinomycetes</taxon>
        <taxon>Pseudonocardiales</taxon>
        <taxon>Pseudonocardiaceae</taxon>
        <taxon>Amycolatopsis</taxon>
    </lineage>
</organism>
<accession>A0ABY4NZ69</accession>
<gene>
    <name evidence="1" type="ORF">L1857_22560</name>
</gene>
<dbReference type="EMBL" id="CP091196">
    <property type="protein sequence ID" value="UQS25389.1"/>
    <property type="molecule type" value="Genomic_DNA"/>
</dbReference>